<evidence type="ECO:0000313" key="2">
    <source>
        <dbReference type="Proteomes" id="UP000805649"/>
    </source>
</evidence>
<sequence length="443" mass="49829">MSKQKSLQDKRRRQQKEAESIEKIKSKCAQDHGKPHVAHCKECYGEVVETMRSRYIDSKDEWFSNNAAFLSDLDGLFTKLKDFTEDLKAIEARIDQEKAKHYRETLPKTAAGRAAEASMGKENFQAALEDPEKPIAVLIEDIRKAVNKGVDNPPKLDDIAPKFDDLTKEKEADILIDVFFRDPKTGEIPESCKKYVEKLQSGAAIEDVMAAMDADRPARSQAAGNTDRHKRTLNELKRAQAAHEQDKILKAQKRQQPPPQGPQVNKELYDLPPCNVCSGKVSPENVIACPACLIFAELSLTKRTVFDSDKCYEEGYDEHVNNAHSCAAGEGCIQLKDEDEDMGGHGEGPVICEECAEQLGQSTVYCSSQCASSDFQAHREGVHIPNWKGLGIDLDTQSEHLIYDNDEKTKYHVNDISKFVWRLDDAFERIFRGNNPDIKDIQN</sequence>
<organism evidence="1 2">
    <name type="scientific">Colletotrichum truncatum</name>
    <name type="common">Anthracnose fungus</name>
    <name type="synonym">Colletotrichum capsici</name>
    <dbReference type="NCBI Taxonomy" id="5467"/>
    <lineage>
        <taxon>Eukaryota</taxon>
        <taxon>Fungi</taxon>
        <taxon>Dikarya</taxon>
        <taxon>Ascomycota</taxon>
        <taxon>Pezizomycotina</taxon>
        <taxon>Sordariomycetes</taxon>
        <taxon>Hypocreomycetidae</taxon>
        <taxon>Glomerellales</taxon>
        <taxon>Glomerellaceae</taxon>
        <taxon>Colletotrichum</taxon>
        <taxon>Colletotrichum truncatum species complex</taxon>
    </lineage>
</organism>
<dbReference type="Proteomes" id="UP000805649">
    <property type="component" value="Unassembled WGS sequence"/>
</dbReference>
<comment type="caution">
    <text evidence="1">The sequence shown here is derived from an EMBL/GenBank/DDBJ whole genome shotgun (WGS) entry which is preliminary data.</text>
</comment>
<gene>
    <name evidence="1" type="ORF">CTRU02_207369</name>
</gene>
<keyword evidence="2" id="KW-1185">Reference proteome</keyword>
<accession>A0ACC3Z0N0</accession>
<reference evidence="1 2" key="1">
    <citation type="journal article" date="2020" name="Phytopathology">
        <title>Genome Sequence Resources of Colletotrichum truncatum, C. plurivorum, C. musicola, and C. sojae: Four Species Pathogenic to Soybean (Glycine max).</title>
        <authorList>
            <person name="Rogerio F."/>
            <person name="Boufleur T.R."/>
            <person name="Ciampi-Guillardi M."/>
            <person name="Sukno S.A."/>
            <person name="Thon M.R."/>
            <person name="Massola Junior N.S."/>
            <person name="Baroncelli R."/>
        </authorList>
    </citation>
    <scope>NUCLEOTIDE SEQUENCE [LARGE SCALE GENOMIC DNA]</scope>
    <source>
        <strain evidence="1 2">CMES1059</strain>
    </source>
</reference>
<evidence type="ECO:0000313" key="1">
    <source>
        <dbReference type="EMBL" id="KAL0937638.1"/>
    </source>
</evidence>
<protein>
    <submittedName>
        <fullName evidence="1">Uncharacterized protein</fullName>
    </submittedName>
</protein>
<proteinExistence type="predicted"/>
<name>A0ACC3Z0N0_COLTU</name>
<dbReference type="EMBL" id="VUJX02000004">
    <property type="protein sequence ID" value="KAL0937638.1"/>
    <property type="molecule type" value="Genomic_DNA"/>
</dbReference>